<accession>A0ABY4BA01</accession>
<proteinExistence type="predicted"/>
<keyword evidence="1" id="KW-1133">Transmembrane helix</keyword>
<name>A0ABY4BA01_9BACT</name>
<dbReference type="EMBL" id="CP094534">
    <property type="protein sequence ID" value="UOE35895.1"/>
    <property type="molecule type" value="Genomic_DNA"/>
</dbReference>
<evidence type="ECO:0000256" key="1">
    <source>
        <dbReference type="SAM" id="Phobius"/>
    </source>
</evidence>
<keyword evidence="1" id="KW-0472">Membrane</keyword>
<keyword evidence="3" id="KW-1185">Reference proteome</keyword>
<keyword evidence="1" id="KW-0812">Transmembrane</keyword>
<gene>
    <name evidence="2" type="ORF">MTP16_09690</name>
</gene>
<dbReference type="Proteomes" id="UP000831390">
    <property type="component" value="Chromosome"/>
</dbReference>
<protein>
    <recommendedName>
        <fullName evidence="4">DUF3592 domain-containing protein</fullName>
    </recommendedName>
</protein>
<reference evidence="2 3" key="1">
    <citation type="submission" date="2022-03" db="EMBL/GenBank/DDBJ databases">
        <title>Hymenobactersp. isolated from the air.</title>
        <authorList>
            <person name="Won M."/>
            <person name="Kwon S.-W."/>
        </authorList>
    </citation>
    <scope>NUCLEOTIDE SEQUENCE [LARGE SCALE GENOMIC DNA]</scope>
    <source>
        <strain evidence="2 3">KACC 22596</strain>
    </source>
</reference>
<dbReference type="RefSeq" id="WP_243518941.1">
    <property type="nucleotide sequence ID" value="NZ_CP094534.1"/>
</dbReference>
<evidence type="ECO:0000313" key="2">
    <source>
        <dbReference type="EMBL" id="UOE35895.1"/>
    </source>
</evidence>
<feature type="transmembrane region" description="Helical" evidence="1">
    <location>
        <begin position="9"/>
        <end position="28"/>
    </location>
</feature>
<organism evidence="2 3">
    <name type="scientific">Hymenobacter monticola</name>
    <dbReference type="NCBI Taxonomy" id="1705399"/>
    <lineage>
        <taxon>Bacteria</taxon>
        <taxon>Pseudomonadati</taxon>
        <taxon>Bacteroidota</taxon>
        <taxon>Cytophagia</taxon>
        <taxon>Cytophagales</taxon>
        <taxon>Hymenobacteraceae</taxon>
        <taxon>Hymenobacter</taxon>
    </lineage>
</organism>
<evidence type="ECO:0000313" key="3">
    <source>
        <dbReference type="Proteomes" id="UP000831390"/>
    </source>
</evidence>
<sequence>MLQLKSIGLWLRAWLLLPVSVLLMLGLLEVVVQNWQMLHGAAAQAYIHQKLYNGKANRSGISYMIVKYQHAQGQTLYARVQTDSSIENFAVGQQTKVYYVDDPKRAILSTESIYNGKLLAVTLVTLMLMYDGITSNRAWRNRRRDGYLPN</sequence>
<evidence type="ECO:0008006" key="4">
    <source>
        <dbReference type="Google" id="ProtNLM"/>
    </source>
</evidence>